<dbReference type="RefSeq" id="WP_085284179.1">
    <property type="nucleotide sequence ID" value="NZ_FOBI01000003.1"/>
</dbReference>
<name>A0A1H7KM01_9GAMM</name>
<keyword evidence="1" id="KW-0418">Kinase</keyword>
<dbReference type="PANTHER" id="PTHR37816">
    <property type="entry name" value="YALI0E33011P"/>
    <property type="match status" value="1"/>
</dbReference>
<evidence type="ECO:0000313" key="2">
    <source>
        <dbReference type="Proteomes" id="UP000199297"/>
    </source>
</evidence>
<dbReference type="OrthoDB" id="5296079at2"/>
<dbReference type="SUPFAM" id="SSF52540">
    <property type="entry name" value="P-loop containing nucleoside triphosphate hydrolases"/>
    <property type="match status" value="1"/>
</dbReference>
<gene>
    <name evidence="1" type="ORF">SAMN05216262_103184</name>
</gene>
<dbReference type="GO" id="GO:0016301">
    <property type="term" value="F:kinase activity"/>
    <property type="evidence" value="ECO:0007669"/>
    <property type="project" value="UniProtKB-KW"/>
</dbReference>
<protein>
    <submittedName>
        <fullName evidence="1">Adenylate kinase</fullName>
    </submittedName>
</protein>
<dbReference type="EMBL" id="FOBI01000003">
    <property type="protein sequence ID" value="SEK87574.1"/>
    <property type="molecule type" value="Genomic_DNA"/>
</dbReference>
<organism evidence="1 2">
    <name type="scientific">Colwellia chukchiensis</name>
    <dbReference type="NCBI Taxonomy" id="641665"/>
    <lineage>
        <taxon>Bacteria</taxon>
        <taxon>Pseudomonadati</taxon>
        <taxon>Pseudomonadota</taxon>
        <taxon>Gammaproteobacteria</taxon>
        <taxon>Alteromonadales</taxon>
        <taxon>Colwelliaceae</taxon>
        <taxon>Colwellia</taxon>
    </lineage>
</organism>
<dbReference type="PANTHER" id="PTHR37816:SF3">
    <property type="entry name" value="MODULATES DNA TOPOLOGY"/>
    <property type="match status" value="1"/>
</dbReference>
<keyword evidence="1" id="KW-0808">Transferase</keyword>
<dbReference type="InterPro" id="IPR052922">
    <property type="entry name" value="Cytidylate_Kinase-2"/>
</dbReference>
<evidence type="ECO:0000313" key="1">
    <source>
        <dbReference type="EMBL" id="SEK87574.1"/>
    </source>
</evidence>
<dbReference type="InterPro" id="IPR027417">
    <property type="entry name" value="P-loop_NTPase"/>
</dbReference>
<dbReference type="STRING" id="641665.GCA_002104455_02609"/>
<dbReference type="Proteomes" id="UP000199297">
    <property type="component" value="Unassembled WGS sequence"/>
</dbReference>
<reference evidence="2" key="1">
    <citation type="submission" date="2016-10" db="EMBL/GenBank/DDBJ databases">
        <authorList>
            <person name="Varghese N."/>
            <person name="Submissions S."/>
        </authorList>
    </citation>
    <scope>NUCLEOTIDE SEQUENCE [LARGE SCALE GENOMIC DNA]</scope>
    <source>
        <strain evidence="2">CGMCC 1.9127</strain>
    </source>
</reference>
<dbReference type="Gene3D" id="3.40.50.300">
    <property type="entry name" value="P-loop containing nucleotide triphosphate hydrolases"/>
    <property type="match status" value="1"/>
</dbReference>
<accession>A0A1H7KM01</accession>
<dbReference type="AlphaFoldDB" id="A0A1H7KM01"/>
<dbReference type="Pfam" id="PF13238">
    <property type="entry name" value="AAA_18"/>
    <property type="match status" value="1"/>
</dbReference>
<proteinExistence type="predicted"/>
<keyword evidence="2" id="KW-1185">Reference proteome</keyword>
<sequence length="175" mass="19616">MQARTEKRLVIFGNSAAGKSTLAQQLATRYQLAHLDLDTLAWLAASGASTAPQRQAIEISVAQINDFIDQHTVWVIEGCYSDLLSHTLAFANEVLFLNIPLELCIANAKKRPWEPHKYKSKAAQDANLAMLIDWIAQYDTRSDSFSKAAHQQLYAQFSGHKHQLTDNQASMNFVR</sequence>